<dbReference type="EMBL" id="CP089982">
    <property type="protein sequence ID" value="WXA90133.1"/>
    <property type="molecule type" value="Genomic_DNA"/>
</dbReference>
<dbReference type="Proteomes" id="UP001379533">
    <property type="component" value="Chromosome"/>
</dbReference>
<evidence type="ECO:0000256" key="1">
    <source>
        <dbReference type="ARBA" id="ARBA00023015"/>
    </source>
</evidence>
<keyword evidence="7" id="KW-1185">Reference proteome</keyword>
<dbReference type="SUPFAM" id="SSF46689">
    <property type="entry name" value="Homeodomain-like"/>
    <property type="match status" value="1"/>
</dbReference>
<dbReference type="InterPro" id="IPR036271">
    <property type="entry name" value="Tet_transcr_reg_TetR-rel_C_sf"/>
</dbReference>
<gene>
    <name evidence="6" type="ORF">LZC95_27190</name>
</gene>
<keyword evidence="1" id="KW-0805">Transcription regulation</keyword>
<feature type="domain" description="HTH tetR-type" evidence="5">
    <location>
        <begin position="18"/>
        <end position="78"/>
    </location>
</feature>
<dbReference type="Gene3D" id="1.10.357.10">
    <property type="entry name" value="Tetracycline Repressor, domain 2"/>
    <property type="match status" value="1"/>
</dbReference>
<reference evidence="6 7" key="1">
    <citation type="submission" date="2021-12" db="EMBL/GenBank/DDBJ databases">
        <title>Discovery of the Pendulisporaceae a myxobacterial family with distinct sporulation behavior and unique specialized metabolism.</title>
        <authorList>
            <person name="Garcia R."/>
            <person name="Popoff A."/>
            <person name="Bader C.D."/>
            <person name="Loehr J."/>
            <person name="Walesch S."/>
            <person name="Walt C."/>
            <person name="Boldt J."/>
            <person name="Bunk B."/>
            <person name="Haeckl F.J.F.P.J."/>
            <person name="Gunesch A.P."/>
            <person name="Birkelbach J."/>
            <person name="Nuebel U."/>
            <person name="Pietschmann T."/>
            <person name="Bach T."/>
            <person name="Mueller R."/>
        </authorList>
    </citation>
    <scope>NUCLEOTIDE SEQUENCE [LARGE SCALE GENOMIC DNA]</scope>
    <source>
        <strain evidence="6 7">MSr12523</strain>
    </source>
</reference>
<organism evidence="6 7">
    <name type="scientific">Pendulispora brunnea</name>
    <dbReference type="NCBI Taxonomy" id="2905690"/>
    <lineage>
        <taxon>Bacteria</taxon>
        <taxon>Pseudomonadati</taxon>
        <taxon>Myxococcota</taxon>
        <taxon>Myxococcia</taxon>
        <taxon>Myxococcales</taxon>
        <taxon>Sorangiineae</taxon>
        <taxon>Pendulisporaceae</taxon>
        <taxon>Pendulispora</taxon>
    </lineage>
</organism>
<dbReference type="Gene3D" id="1.10.10.60">
    <property type="entry name" value="Homeodomain-like"/>
    <property type="match status" value="1"/>
</dbReference>
<name>A0ABZ2JUI9_9BACT</name>
<evidence type="ECO:0000313" key="6">
    <source>
        <dbReference type="EMBL" id="WXA90133.1"/>
    </source>
</evidence>
<accession>A0ABZ2JUI9</accession>
<dbReference type="Pfam" id="PF00440">
    <property type="entry name" value="TetR_N"/>
    <property type="match status" value="1"/>
</dbReference>
<dbReference type="Pfam" id="PF02909">
    <property type="entry name" value="TetR_C_1"/>
    <property type="match status" value="1"/>
</dbReference>
<dbReference type="SUPFAM" id="SSF48498">
    <property type="entry name" value="Tetracyclin repressor-like, C-terminal domain"/>
    <property type="match status" value="1"/>
</dbReference>
<evidence type="ECO:0000256" key="3">
    <source>
        <dbReference type="ARBA" id="ARBA00023163"/>
    </source>
</evidence>
<evidence type="ECO:0000259" key="5">
    <source>
        <dbReference type="PROSITE" id="PS50977"/>
    </source>
</evidence>
<dbReference type="InterPro" id="IPR050109">
    <property type="entry name" value="HTH-type_TetR-like_transc_reg"/>
</dbReference>
<feature type="DNA-binding region" description="H-T-H motif" evidence="4">
    <location>
        <begin position="41"/>
        <end position="60"/>
    </location>
</feature>
<keyword evidence="2 4" id="KW-0238">DNA-binding</keyword>
<evidence type="ECO:0000313" key="7">
    <source>
        <dbReference type="Proteomes" id="UP001379533"/>
    </source>
</evidence>
<dbReference type="RefSeq" id="WP_394840746.1">
    <property type="nucleotide sequence ID" value="NZ_CP089982.1"/>
</dbReference>
<dbReference type="InterPro" id="IPR004111">
    <property type="entry name" value="Repressor_TetR_C"/>
</dbReference>
<keyword evidence="3" id="KW-0804">Transcription</keyword>
<evidence type="ECO:0000256" key="2">
    <source>
        <dbReference type="ARBA" id="ARBA00023125"/>
    </source>
</evidence>
<dbReference type="PROSITE" id="PS50977">
    <property type="entry name" value="HTH_TETR_2"/>
    <property type="match status" value="1"/>
</dbReference>
<dbReference type="InterPro" id="IPR001647">
    <property type="entry name" value="HTH_TetR"/>
</dbReference>
<dbReference type="InterPro" id="IPR009057">
    <property type="entry name" value="Homeodomain-like_sf"/>
</dbReference>
<protein>
    <submittedName>
        <fullName evidence="6">TetR/AcrR family transcriptional regulator</fullName>
    </submittedName>
</protein>
<sequence length="239" mass="26682">MSKPPIWAVAAPGSRKPRFTREQIAKTALQIADSEGFEALSMRRVADELGAGTMTLYYYVRTKEDLLALVEDALMGETVEACESLPKAWRPAIRKLATATRATYLRHPWALRAHTGLRAGPNALRHIEQSLQSVAGLDVPLGQKLALLSIVDDYVFGHCASLVRRRSQAQFDRKTAKALSEAMNRYLEEGDYPHLRAMIGDDDPIDAFVKNSDFMTEDHHFDIGVDALLDGLSKRFKLK</sequence>
<proteinExistence type="predicted"/>
<dbReference type="PANTHER" id="PTHR30055:SF151">
    <property type="entry name" value="TRANSCRIPTIONAL REGULATORY PROTEIN"/>
    <property type="match status" value="1"/>
</dbReference>
<evidence type="ECO:0000256" key="4">
    <source>
        <dbReference type="PROSITE-ProRule" id="PRU00335"/>
    </source>
</evidence>
<dbReference type="PANTHER" id="PTHR30055">
    <property type="entry name" value="HTH-TYPE TRANSCRIPTIONAL REGULATOR RUTR"/>
    <property type="match status" value="1"/>
</dbReference>